<gene>
    <name evidence="1" type="ORF">QOZ93_002650</name>
</gene>
<proteinExistence type="predicted"/>
<keyword evidence="2" id="KW-1185">Reference proteome</keyword>
<dbReference type="Proteomes" id="UP001224418">
    <property type="component" value="Unassembled WGS sequence"/>
</dbReference>
<organism evidence="1 2">
    <name type="scientific">Hathewaya limosa</name>
    <name type="common">Clostridium limosum</name>
    <dbReference type="NCBI Taxonomy" id="1536"/>
    <lineage>
        <taxon>Bacteria</taxon>
        <taxon>Bacillati</taxon>
        <taxon>Bacillota</taxon>
        <taxon>Clostridia</taxon>
        <taxon>Eubacteriales</taxon>
        <taxon>Clostridiaceae</taxon>
        <taxon>Hathewaya</taxon>
    </lineage>
</organism>
<reference evidence="1 2" key="1">
    <citation type="submission" date="2023-07" db="EMBL/GenBank/DDBJ databases">
        <title>Genomic Encyclopedia of Type Strains, Phase IV (KMG-IV): sequencing the most valuable type-strain genomes for metagenomic binning, comparative biology and taxonomic classification.</title>
        <authorList>
            <person name="Goeker M."/>
        </authorList>
    </citation>
    <scope>NUCLEOTIDE SEQUENCE [LARGE SCALE GENOMIC DNA]</scope>
    <source>
        <strain evidence="1 2">DSM 1400</strain>
    </source>
</reference>
<accession>A0ABU0JUV7</accession>
<comment type="caution">
    <text evidence="1">The sequence shown here is derived from an EMBL/GenBank/DDBJ whole genome shotgun (WGS) entry which is preliminary data.</text>
</comment>
<evidence type="ECO:0000313" key="2">
    <source>
        <dbReference type="Proteomes" id="UP001224418"/>
    </source>
</evidence>
<sequence length="399" mass="46026">MDLIQILNEIDRISIENGDKIAPVEMLKMFTNGRSGAGVFMIEYGPDNKVGILKLTGSNDESEAFRRAYEVAVQNNMHKYIAKLMAHFKLELGGRIIHANIYDLAGDDIYTSETFLDKVVNEDELKDNIMSKLTKFAFTWNKEHEKKYLSPCDVIKNELSYRFMDKKYVKSFEDIGIKKGIKWIALDGTDEILPNPYHFFSDLDVWGDKKITCLTSYAHGDFQGNNIIITENKPIIIDFCDVLEDCNVFHDIRYLESITLSDYLEFDSEFDRELWIKICKCISEGIQNVDIPRGKGMSLLRQLIPKLRENIKLVVSDSRNVLYNPSFYLAGVACGLINMRKIKKKDKRKAALIYAAYNLKMFLKDEAVGMYNPNLNSCMTIGWMDTKEKNYMINLKDMD</sequence>
<evidence type="ECO:0008006" key="3">
    <source>
        <dbReference type="Google" id="ProtNLM"/>
    </source>
</evidence>
<evidence type="ECO:0000313" key="1">
    <source>
        <dbReference type="EMBL" id="MDQ0480900.1"/>
    </source>
</evidence>
<protein>
    <recommendedName>
        <fullName evidence="3">Aminoglycoside phosphotransferase domain-containing protein</fullName>
    </recommendedName>
</protein>
<dbReference type="EMBL" id="JAUSWN010000033">
    <property type="protein sequence ID" value="MDQ0480900.1"/>
    <property type="molecule type" value="Genomic_DNA"/>
</dbReference>
<dbReference type="RefSeq" id="WP_307357189.1">
    <property type="nucleotide sequence ID" value="NZ_BAAACJ010000028.1"/>
</dbReference>
<name>A0ABU0JUV7_HATLI</name>